<comment type="cofactor">
    <cofactor evidence="1">
        <name>pyridoxal 5'-phosphate</name>
        <dbReference type="ChEBI" id="CHEBI:597326"/>
    </cofactor>
</comment>
<dbReference type="GO" id="GO:0019148">
    <property type="term" value="F:D-cysteine desulfhydrase activity"/>
    <property type="evidence" value="ECO:0007669"/>
    <property type="project" value="TreeGrafter"/>
</dbReference>
<dbReference type="InterPro" id="IPR036052">
    <property type="entry name" value="TrpB-like_PALP_sf"/>
</dbReference>
<comment type="similarity">
    <text evidence="2">Belongs to the ACC deaminase/D-cysteine desulfhydrase family.</text>
</comment>
<reference evidence="6 7" key="1">
    <citation type="submission" date="2018-02" db="EMBL/GenBank/DDBJ databases">
        <title>The genomes of Aspergillus section Nigri reveals drivers in fungal speciation.</title>
        <authorList>
            <consortium name="DOE Joint Genome Institute"/>
            <person name="Vesth T.C."/>
            <person name="Nybo J."/>
            <person name="Theobald S."/>
            <person name="Brandl J."/>
            <person name="Frisvad J.C."/>
            <person name="Nielsen K.F."/>
            <person name="Lyhne E.K."/>
            <person name="Kogle M.E."/>
            <person name="Kuo A."/>
            <person name="Riley R."/>
            <person name="Clum A."/>
            <person name="Nolan M."/>
            <person name="Lipzen A."/>
            <person name="Salamov A."/>
            <person name="Henrissat B."/>
            <person name="Wiebenga A."/>
            <person name="De vries R.P."/>
            <person name="Grigoriev I.V."/>
            <person name="Mortensen U.H."/>
            <person name="Andersen M.R."/>
            <person name="Baker S.E."/>
        </authorList>
    </citation>
    <scope>NUCLEOTIDE SEQUENCE [LARGE SCALE GENOMIC DNA]</scope>
    <source>
        <strain evidence="6 7">CBS 707.79</strain>
    </source>
</reference>
<proteinExistence type="inferred from homology"/>
<dbReference type="OrthoDB" id="10266364at2759"/>
<dbReference type="AlphaFoldDB" id="A0A319DFA9"/>
<dbReference type="Gene3D" id="3.40.50.1100">
    <property type="match status" value="2"/>
</dbReference>
<evidence type="ECO:0000256" key="3">
    <source>
        <dbReference type="ARBA" id="ARBA00022898"/>
    </source>
</evidence>
<feature type="domain" description="Tryptophan synthase beta chain-like PALP" evidence="5">
    <location>
        <begin position="22"/>
        <end position="389"/>
    </location>
</feature>
<dbReference type="InterPro" id="IPR027278">
    <property type="entry name" value="ACCD_DCysDesulf"/>
</dbReference>
<dbReference type="SUPFAM" id="SSF53686">
    <property type="entry name" value="Tryptophan synthase beta subunit-like PLP-dependent enzymes"/>
    <property type="match status" value="1"/>
</dbReference>
<dbReference type="PANTHER" id="PTHR43780:SF2">
    <property type="entry name" value="1-AMINOCYCLOPROPANE-1-CARBOXYLATE DEAMINASE-RELATED"/>
    <property type="match status" value="1"/>
</dbReference>
<dbReference type="PANTHER" id="PTHR43780">
    <property type="entry name" value="1-AMINOCYCLOPROPANE-1-CARBOXYLATE DEAMINASE-RELATED"/>
    <property type="match status" value="1"/>
</dbReference>
<evidence type="ECO:0000256" key="4">
    <source>
        <dbReference type="SAM" id="MobiDB-lite"/>
    </source>
</evidence>
<evidence type="ECO:0000259" key="5">
    <source>
        <dbReference type="Pfam" id="PF00291"/>
    </source>
</evidence>
<gene>
    <name evidence="6" type="ORF">BO71DRAFT_397378</name>
</gene>
<dbReference type="InterPro" id="IPR001926">
    <property type="entry name" value="TrpB-like_PALP"/>
</dbReference>
<dbReference type="Proteomes" id="UP000247810">
    <property type="component" value="Unassembled WGS sequence"/>
</dbReference>
<keyword evidence="7" id="KW-1185">Reference proteome</keyword>
<accession>A0A319DFA9</accession>
<evidence type="ECO:0000256" key="1">
    <source>
        <dbReference type="ARBA" id="ARBA00001933"/>
    </source>
</evidence>
<name>A0A319DFA9_9EURO</name>
<protein>
    <submittedName>
        <fullName evidence="6">1-aminocyclopropane-1-carboxylate deaminase</fullName>
    </submittedName>
</protein>
<keyword evidence="3" id="KW-0663">Pyridoxal phosphate</keyword>
<feature type="region of interest" description="Disordered" evidence="4">
    <location>
        <begin position="81"/>
        <end position="107"/>
    </location>
</feature>
<evidence type="ECO:0000313" key="7">
    <source>
        <dbReference type="Proteomes" id="UP000247810"/>
    </source>
</evidence>
<dbReference type="VEuPathDB" id="FungiDB:BO71DRAFT_397378"/>
<evidence type="ECO:0000313" key="6">
    <source>
        <dbReference type="EMBL" id="PYH96135.1"/>
    </source>
</evidence>
<dbReference type="Pfam" id="PF00291">
    <property type="entry name" value="PALP"/>
    <property type="match status" value="1"/>
</dbReference>
<organism evidence="6 7">
    <name type="scientific">Aspergillus ellipticus CBS 707.79</name>
    <dbReference type="NCBI Taxonomy" id="1448320"/>
    <lineage>
        <taxon>Eukaryota</taxon>
        <taxon>Fungi</taxon>
        <taxon>Dikarya</taxon>
        <taxon>Ascomycota</taxon>
        <taxon>Pezizomycotina</taxon>
        <taxon>Eurotiomycetes</taxon>
        <taxon>Eurotiomycetidae</taxon>
        <taxon>Eurotiales</taxon>
        <taxon>Aspergillaceae</taxon>
        <taxon>Aspergillus</taxon>
        <taxon>Aspergillus subgen. Circumdati</taxon>
    </lineage>
</organism>
<feature type="region of interest" description="Disordered" evidence="4">
    <location>
        <begin position="30"/>
        <end position="62"/>
    </location>
</feature>
<evidence type="ECO:0000256" key="2">
    <source>
        <dbReference type="ARBA" id="ARBA00008639"/>
    </source>
</evidence>
<sequence>MTLTLPSPLAQIPRHPLLYSHPSPIHSLPALTNLLNRPKPNHPSITLHAKREDHSSPLTNSGNKYRKLEYLIPDILSPYPQHGGLAPGPSRGTAAPPPPTSSLSPAPTTTLVTEGAIQSNHTIQVASIANHLNLETVVILHKGTGGALSTSTDKTAFLRVGNVQIARLLGAEVRMVESSTVSTGKGEERESVVARVLDELRAQGKNPYWIPSGASLHPLGGVGYARCAFEIAAQEKEAGGGRMDYVFVACGSGSTVGGLIAGFKLLEKMEKEEGGGERRKDGMSRPPRKVIGVVISPTLPREYHEERILGFARQAAGLIGLDPLTDITMDDVWLDERFAGSAYGVLDADAREALALMARKEAVMLDPVYTAKVFRGMKHWIQEGELARDWTSRFGASNGQEHVNALFVHTGGQSALSAYADVE</sequence>
<dbReference type="EMBL" id="KZ825842">
    <property type="protein sequence ID" value="PYH96135.1"/>
    <property type="molecule type" value="Genomic_DNA"/>
</dbReference>